<gene>
    <name evidence="6" type="ORF">ACFSOY_10800</name>
</gene>
<evidence type="ECO:0000256" key="3">
    <source>
        <dbReference type="ARBA" id="ARBA00023125"/>
    </source>
</evidence>
<proteinExistence type="inferred from homology"/>
<comment type="caution">
    <text evidence="6">The sequence shown here is derived from an EMBL/GenBank/DDBJ whole genome shotgun (WGS) entry which is preliminary data.</text>
</comment>
<comment type="similarity">
    <text evidence="1">Belongs to the LysR transcriptional regulatory family.</text>
</comment>
<keyword evidence="7" id="KW-1185">Reference proteome</keyword>
<dbReference type="RefSeq" id="WP_386046476.1">
    <property type="nucleotide sequence ID" value="NZ_JBHUIO010000005.1"/>
</dbReference>
<dbReference type="InterPro" id="IPR005119">
    <property type="entry name" value="LysR_subst-bd"/>
</dbReference>
<dbReference type="PANTHER" id="PTHR30126:SF100">
    <property type="entry name" value="LYSR-FAMILY TRANSCRIPTIONAL REGULATOR"/>
    <property type="match status" value="1"/>
</dbReference>
<dbReference type="PRINTS" id="PR00039">
    <property type="entry name" value="HTHLYSR"/>
</dbReference>
<dbReference type="SUPFAM" id="SSF53850">
    <property type="entry name" value="Periplasmic binding protein-like II"/>
    <property type="match status" value="1"/>
</dbReference>
<sequence length="291" mass="32459">MPAIEIRQLKTFKTVVDQKSFTKAAQTLQYSQATVTAHIQQLEAEMKAPLFDRLGKKIELTAFGQALYPYAEELLTTYSKIQAMSAEDDQIKGDLRIGASETMTIYTLGPILSKYIQSYPEVNISLINDDCINLRGRVHAGELDIAIVLEPKVEDPNLTVEVIAEEPLVFIGGASLAITEVEQVSGECIVFSGKECSLRRFFEAYLLRKGIDTSNRLEFSSMEAIKQSVVSGLGISLIPSISVEALVREQKVKTLSAKEGQPLFYAQAVYHKKKWMSPAHRKFIEYLLESV</sequence>
<dbReference type="Pfam" id="PF03466">
    <property type="entry name" value="LysR_substrate"/>
    <property type="match status" value="1"/>
</dbReference>
<keyword evidence="4" id="KW-0804">Transcription</keyword>
<dbReference type="Pfam" id="PF00126">
    <property type="entry name" value="HTH_1"/>
    <property type="match status" value="1"/>
</dbReference>
<dbReference type="Proteomes" id="UP001597343">
    <property type="component" value="Unassembled WGS sequence"/>
</dbReference>
<evidence type="ECO:0000313" key="7">
    <source>
        <dbReference type="Proteomes" id="UP001597343"/>
    </source>
</evidence>
<evidence type="ECO:0000256" key="4">
    <source>
        <dbReference type="ARBA" id="ARBA00023163"/>
    </source>
</evidence>
<dbReference type="SUPFAM" id="SSF46785">
    <property type="entry name" value="Winged helix' DNA-binding domain"/>
    <property type="match status" value="1"/>
</dbReference>
<dbReference type="InterPro" id="IPR000847">
    <property type="entry name" value="LysR_HTH_N"/>
</dbReference>
<feature type="domain" description="HTH lysR-type" evidence="5">
    <location>
        <begin position="4"/>
        <end position="61"/>
    </location>
</feature>
<keyword evidence="3" id="KW-0238">DNA-binding</keyword>
<dbReference type="PROSITE" id="PS50931">
    <property type="entry name" value="HTH_LYSR"/>
    <property type="match status" value="1"/>
</dbReference>
<dbReference type="CDD" id="cd05466">
    <property type="entry name" value="PBP2_LTTR_substrate"/>
    <property type="match status" value="1"/>
</dbReference>
<keyword evidence="2" id="KW-0805">Transcription regulation</keyword>
<accession>A0ABW4ZYF5</accession>
<dbReference type="Gene3D" id="1.10.10.10">
    <property type="entry name" value="Winged helix-like DNA-binding domain superfamily/Winged helix DNA-binding domain"/>
    <property type="match status" value="1"/>
</dbReference>
<name>A0ABW4ZYF5_9BACL</name>
<evidence type="ECO:0000256" key="1">
    <source>
        <dbReference type="ARBA" id="ARBA00009437"/>
    </source>
</evidence>
<dbReference type="InterPro" id="IPR036390">
    <property type="entry name" value="WH_DNA-bd_sf"/>
</dbReference>
<dbReference type="InterPro" id="IPR036388">
    <property type="entry name" value="WH-like_DNA-bd_sf"/>
</dbReference>
<protein>
    <submittedName>
        <fullName evidence="6">LysR family transcriptional regulator</fullName>
    </submittedName>
</protein>
<evidence type="ECO:0000256" key="2">
    <source>
        <dbReference type="ARBA" id="ARBA00023015"/>
    </source>
</evidence>
<organism evidence="6 7">
    <name type="scientific">Tumebacillus lipolyticus</name>
    <dbReference type="NCBI Taxonomy" id="1280370"/>
    <lineage>
        <taxon>Bacteria</taxon>
        <taxon>Bacillati</taxon>
        <taxon>Bacillota</taxon>
        <taxon>Bacilli</taxon>
        <taxon>Bacillales</taxon>
        <taxon>Alicyclobacillaceae</taxon>
        <taxon>Tumebacillus</taxon>
    </lineage>
</organism>
<reference evidence="7" key="1">
    <citation type="journal article" date="2019" name="Int. J. Syst. Evol. Microbiol.">
        <title>The Global Catalogue of Microorganisms (GCM) 10K type strain sequencing project: providing services to taxonomists for standard genome sequencing and annotation.</title>
        <authorList>
            <consortium name="The Broad Institute Genomics Platform"/>
            <consortium name="The Broad Institute Genome Sequencing Center for Infectious Disease"/>
            <person name="Wu L."/>
            <person name="Ma J."/>
        </authorList>
    </citation>
    <scope>NUCLEOTIDE SEQUENCE [LARGE SCALE GENOMIC DNA]</scope>
    <source>
        <strain evidence="7">CGMCC 1.13574</strain>
    </source>
</reference>
<dbReference type="PANTHER" id="PTHR30126">
    <property type="entry name" value="HTH-TYPE TRANSCRIPTIONAL REGULATOR"/>
    <property type="match status" value="1"/>
</dbReference>
<dbReference type="Gene3D" id="3.40.190.290">
    <property type="match status" value="1"/>
</dbReference>
<evidence type="ECO:0000259" key="5">
    <source>
        <dbReference type="PROSITE" id="PS50931"/>
    </source>
</evidence>
<dbReference type="EMBL" id="JBHUIO010000005">
    <property type="protein sequence ID" value="MFD2170491.1"/>
    <property type="molecule type" value="Genomic_DNA"/>
</dbReference>
<evidence type="ECO:0000313" key="6">
    <source>
        <dbReference type="EMBL" id="MFD2170491.1"/>
    </source>
</evidence>